<evidence type="ECO:0000313" key="2">
    <source>
        <dbReference type="Proteomes" id="UP001174909"/>
    </source>
</evidence>
<keyword evidence="2" id="KW-1185">Reference proteome</keyword>
<sequence>MAPHQDEPPAGVPPLLRPFQATSELLDLPPDLSCIILSGDFSLELYEEEEQAVDELVTGLESESSAPDQTQLADYLVPFFSLAEPHSSLIQDI</sequence>
<evidence type="ECO:0000313" key="1">
    <source>
        <dbReference type="EMBL" id="CAI8033068.1"/>
    </source>
</evidence>
<organism evidence="1 2">
    <name type="scientific">Geodia barretti</name>
    <name type="common">Barrett's horny sponge</name>
    <dbReference type="NCBI Taxonomy" id="519541"/>
    <lineage>
        <taxon>Eukaryota</taxon>
        <taxon>Metazoa</taxon>
        <taxon>Porifera</taxon>
        <taxon>Demospongiae</taxon>
        <taxon>Heteroscleromorpha</taxon>
        <taxon>Tetractinellida</taxon>
        <taxon>Astrophorina</taxon>
        <taxon>Geodiidae</taxon>
        <taxon>Geodia</taxon>
    </lineage>
</organism>
<gene>
    <name evidence="1" type="ORF">GBAR_LOCUS18653</name>
</gene>
<dbReference type="AlphaFoldDB" id="A0AA35WTC5"/>
<dbReference type="Proteomes" id="UP001174909">
    <property type="component" value="Unassembled WGS sequence"/>
</dbReference>
<proteinExistence type="predicted"/>
<dbReference type="EMBL" id="CASHTH010002642">
    <property type="protein sequence ID" value="CAI8033068.1"/>
    <property type="molecule type" value="Genomic_DNA"/>
</dbReference>
<comment type="caution">
    <text evidence="1">The sequence shown here is derived from an EMBL/GenBank/DDBJ whole genome shotgun (WGS) entry which is preliminary data.</text>
</comment>
<name>A0AA35WTC5_GEOBA</name>
<accession>A0AA35WTC5</accession>
<protein>
    <submittedName>
        <fullName evidence="1">Uncharacterized protein</fullName>
    </submittedName>
</protein>
<reference evidence="1" key="1">
    <citation type="submission" date="2023-03" db="EMBL/GenBank/DDBJ databases">
        <authorList>
            <person name="Steffen K."/>
            <person name="Cardenas P."/>
        </authorList>
    </citation>
    <scope>NUCLEOTIDE SEQUENCE</scope>
</reference>